<accession>A0A397JQ50</accession>
<sequence>MYTHESNSRKRRRKNLGNRYITKKTLLKKQNNLTYIHVYFPNKLLEQYPNLYKKYSSENINYYEINVESLYPICKLNYEDEEGIKDEYKDKSYYIKYEASEISTVIPVYAEIIV</sequence>
<proteinExistence type="predicted"/>
<name>A0A397JQ50_9GLOM</name>
<dbReference type="Proteomes" id="UP000266861">
    <property type="component" value="Unassembled WGS sequence"/>
</dbReference>
<keyword evidence="2" id="KW-1185">Reference proteome</keyword>
<dbReference type="EMBL" id="PQFF01000024">
    <property type="protein sequence ID" value="RHZ88146.1"/>
    <property type="molecule type" value="Genomic_DNA"/>
</dbReference>
<protein>
    <submittedName>
        <fullName evidence="1">Uncharacterized protein</fullName>
    </submittedName>
</protein>
<comment type="caution">
    <text evidence="1">The sequence shown here is derived from an EMBL/GenBank/DDBJ whole genome shotgun (WGS) entry which is preliminary data.</text>
</comment>
<evidence type="ECO:0000313" key="2">
    <source>
        <dbReference type="Proteomes" id="UP000266861"/>
    </source>
</evidence>
<dbReference type="AlphaFoldDB" id="A0A397JQ50"/>
<gene>
    <name evidence="1" type="ORF">Glove_26g197</name>
</gene>
<dbReference type="OrthoDB" id="2425383at2759"/>
<evidence type="ECO:0000313" key="1">
    <source>
        <dbReference type="EMBL" id="RHZ88146.1"/>
    </source>
</evidence>
<reference evidence="1 2" key="1">
    <citation type="submission" date="2018-08" db="EMBL/GenBank/DDBJ databases">
        <title>Genome and evolution of the arbuscular mycorrhizal fungus Diversispora epigaea (formerly Glomus versiforme) and its bacterial endosymbionts.</title>
        <authorList>
            <person name="Sun X."/>
            <person name="Fei Z."/>
            <person name="Harrison M."/>
        </authorList>
    </citation>
    <scope>NUCLEOTIDE SEQUENCE [LARGE SCALE GENOMIC DNA]</scope>
    <source>
        <strain evidence="1 2">IT104</strain>
    </source>
</reference>
<organism evidence="1 2">
    <name type="scientific">Diversispora epigaea</name>
    <dbReference type="NCBI Taxonomy" id="1348612"/>
    <lineage>
        <taxon>Eukaryota</taxon>
        <taxon>Fungi</taxon>
        <taxon>Fungi incertae sedis</taxon>
        <taxon>Mucoromycota</taxon>
        <taxon>Glomeromycotina</taxon>
        <taxon>Glomeromycetes</taxon>
        <taxon>Diversisporales</taxon>
        <taxon>Diversisporaceae</taxon>
        <taxon>Diversispora</taxon>
    </lineage>
</organism>